<evidence type="ECO:0000313" key="3">
    <source>
        <dbReference type="EMBL" id="WWR48399.1"/>
    </source>
</evidence>
<dbReference type="InterPro" id="IPR050571">
    <property type="entry name" value="Class-IV_PLP-Dep_Aminotrnsfr"/>
</dbReference>
<reference evidence="3 4" key="1">
    <citation type="submission" date="2023-10" db="EMBL/GenBank/DDBJ databases">
        <title>Roseovarius strain S88 nov., isolated from a marine algae.</title>
        <authorList>
            <person name="Lee M.W."/>
            <person name="Lee J.K."/>
            <person name="Kim J.M."/>
            <person name="Choi D.G."/>
            <person name="Baek J.H."/>
            <person name="Bayburt H."/>
            <person name="Jung J.J."/>
            <person name="Han D.M."/>
            <person name="Jeon C.O."/>
        </authorList>
    </citation>
    <scope>NUCLEOTIDE SEQUENCE [LARGE SCALE GENOMIC DNA]</scope>
    <source>
        <strain evidence="3 4">S88</strain>
    </source>
</reference>
<dbReference type="GO" id="GO:0016787">
    <property type="term" value="F:hydrolase activity"/>
    <property type="evidence" value="ECO:0007669"/>
    <property type="project" value="UniProtKB-KW"/>
</dbReference>
<dbReference type="PANTHER" id="PTHR42743:SF11">
    <property type="entry name" value="AMINODEOXYCHORISMATE LYASE"/>
    <property type="match status" value="1"/>
</dbReference>
<dbReference type="SUPFAM" id="SSF52540">
    <property type="entry name" value="P-loop containing nucleoside triphosphate hydrolases"/>
    <property type="match status" value="1"/>
</dbReference>
<dbReference type="Gene3D" id="3.40.50.300">
    <property type="entry name" value="P-loop containing nucleotide triphosphate hydrolases"/>
    <property type="match status" value="1"/>
</dbReference>
<keyword evidence="3" id="KW-0378">Hydrolase</keyword>
<keyword evidence="2" id="KW-0100">Branched-chain amino acid biosynthesis</keyword>
<evidence type="ECO:0000313" key="4">
    <source>
        <dbReference type="Proteomes" id="UP001364156"/>
    </source>
</evidence>
<dbReference type="PANTHER" id="PTHR42743">
    <property type="entry name" value="AMINO-ACID AMINOTRANSFERASE"/>
    <property type="match status" value="1"/>
</dbReference>
<protein>
    <submittedName>
        <fullName evidence="3">HAD family hydrolase</fullName>
    </submittedName>
</protein>
<organism evidence="3 4">
    <name type="scientific">Roseovarius phycicola</name>
    <dbReference type="NCBI Taxonomy" id="3080976"/>
    <lineage>
        <taxon>Bacteria</taxon>
        <taxon>Pseudomonadati</taxon>
        <taxon>Pseudomonadota</taxon>
        <taxon>Alphaproteobacteria</taxon>
        <taxon>Rhodobacterales</taxon>
        <taxon>Roseobacteraceae</taxon>
        <taxon>Roseovarius</taxon>
    </lineage>
</organism>
<evidence type="ECO:0000256" key="1">
    <source>
        <dbReference type="ARBA" id="ARBA00009320"/>
    </source>
</evidence>
<accession>A0ABZ2HK18</accession>
<evidence type="ECO:0000256" key="2">
    <source>
        <dbReference type="ARBA" id="ARBA00023304"/>
    </source>
</evidence>
<keyword evidence="2" id="KW-0028">Amino-acid biosynthesis</keyword>
<dbReference type="RefSeq" id="WP_338551202.1">
    <property type="nucleotide sequence ID" value="NZ_CP146069.1"/>
</dbReference>
<name>A0ABZ2HK18_9RHOB</name>
<comment type="similarity">
    <text evidence="1">Belongs to the class-IV pyridoxal-phosphate-dependent aminotransferase family.</text>
</comment>
<dbReference type="EMBL" id="CP146069">
    <property type="protein sequence ID" value="WWR48399.1"/>
    <property type="molecule type" value="Genomic_DNA"/>
</dbReference>
<dbReference type="Proteomes" id="UP001364156">
    <property type="component" value="Chromosome"/>
</dbReference>
<dbReference type="Pfam" id="PF19798">
    <property type="entry name" value="Sulfotransfer_5"/>
    <property type="match status" value="1"/>
</dbReference>
<proteinExistence type="inferred from homology"/>
<sequence length="237" mass="26751">MRIAMWSGPRNLSTAMMYAFASRPKTAVIDEPFYAAYLSKTGLKHPMRDEIVASQPTDPNRVAEMLVGSGPQDCAIFYQKHMAQHMIEGVPRDWMSSVRNVFLIRHPARVVASFSAKYADPTADDLGFLQQLDLFHHVRAFDNKPLVIDSTDIRRNPEDMLRKLCDALGLSWESVMLNWSSGGHAADGVWAKHWYGAVHASTGFAKAEGPLPRLSGRQRVLMEKTMPIYEELEQFKI</sequence>
<gene>
    <name evidence="3" type="ORF">RZ517_00770</name>
</gene>
<keyword evidence="4" id="KW-1185">Reference proteome</keyword>
<dbReference type="InterPro" id="IPR027417">
    <property type="entry name" value="P-loop_NTPase"/>
</dbReference>